<comment type="similarity">
    <text evidence="2">Belongs to the UPF0053 family.</text>
</comment>
<dbReference type="GO" id="GO:0050660">
    <property type="term" value="F:flavin adenine dinucleotide binding"/>
    <property type="evidence" value="ECO:0007669"/>
    <property type="project" value="InterPro"/>
</dbReference>
<keyword evidence="4" id="KW-0677">Repeat</keyword>
<dbReference type="SMART" id="SM01091">
    <property type="entry name" value="CorC_HlyC"/>
    <property type="match status" value="1"/>
</dbReference>
<dbReference type="FunFam" id="3.10.580.10:FF:000002">
    <property type="entry name" value="Magnesium/cobalt efflux protein CorC"/>
    <property type="match status" value="1"/>
</dbReference>
<comment type="caution">
    <text evidence="13">The sequence shown here is derived from an EMBL/GenBank/DDBJ whole genome shotgun (WGS) entry which is preliminary data.</text>
</comment>
<evidence type="ECO:0000256" key="5">
    <source>
        <dbReference type="ARBA" id="ARBA00022989"/>
    </source>
</evidence>
<evidence type="ECO:0000313" key="14">
    <source>
        <dbReference type="Proteomes" id="UP000216024"/>
    </source>
</evidence>
<protein>
    <recommendedName>
        <fullName evidence="15">Hemolysin</fullName>
    </recommendedName>
</protein>
<evidence type="ECO:0000256" key="6">
    <source>
        <dbReference type="ARBA" id="ARBA00023122"/>
    </source>
</evidence>
<dbReference type="SUPFAM" id="SSF54631">
    <property type="entry name" value="CBS-domain pair"/>
    <property type="match status" value="1"/>
</dbReference>
<keyword evidence="6 8" id="KW-0129">CBS domain</keyword>
<dbReference type="InterPro" id="IPR005170">
    <property type="entry name" value="Transptr-assoc_dom"/>
</dbReference>
<feature type="transmembrane region" description="Helical" evidence="10">
    <location>
        <begin position="86"/>
        <end position="106"/>
    </location>
</feature>
<dbReference type="GO" id="GO:0005886">
    <property type="term" value="C:plasma membrane"/>
    <property type="evidence" value="ECO:0007669"/>
    <property type="project" value="TreeGrafter"/>
</dbReference>
<dbReference type="PANTHER" id="PTHR22777:SF17">
    <property type="entry name" value="UPF0053 PROTEIN SLL0260"/>
    <property type="match status" value="1"/>
</dbReference>
<name>A0A267MNS6_9FIRM</name>
<keyword evidence="14" id="KW-1185">Reference proteome</keyword>
<dbReference type="CDD" id="cd04590">
    <property type="entry name" value="CBS_pair_CorC_HlyC_assoc"/>
    <property type="match status" value="1"/>
</dbReference>
<organism evidence="13 14">
    <name type="scientific">Anaeromicrobium sediminis</name>
    <dbReference type="NCBI Taxonomy" id="1478221"/>
    <lineage>
        <taxon>Bacteria</taxon>
        <taxon>Bacillati</taxon>
        <taxon>Bacillota</taxon>
        <taxon>Clostridia</taxon>
        <taxon>Peptostreptococcales</taxon>
        <taxon>Thermotaleaceae</taxon>
        <taxon>Anaeromicrobium</taxon>
    </lineage>
</organism>
<evidence type="ECO:0000256" key="9">
    <source>
        <dbReference type="PROSITE-ProRule" id="PRU01193"/>
    </source>
</evidence>
<dbReference type="Pfam" id="PF03471">
    <property type="entry name" value="CorC_HlyC"/>
    <property type="match status" value="1"/>
</dbReference>
<feature type="domain" description="CBS" evidence="11">
    <location>
        <begin position="207"/>
        <end position="269"/>
    </location>
</feature>
<evidence type="ECO:0000256" key="8">
    <source>
        <dbReference type="PROSITE-ProRule" id="PRU00703"/>
    </source>
</evidence>
<feature type="transmembrane region" description="Helical" evidence="10">
    <location>
        <begin position="60"/>
        <end position="79"/>
    </location>
</feature>
<feature type="transmembrane region" description="Helical" evidence="10">
    <location>
        <begin position="118"/>
        <end position="137"/>
    </location>
</feature>
<dbReference type="PANTHER" id="PTHR22777">
    <property type="entry name" value="HEMOLYSIN-RELATED"/>
    <property type="match status" value="1"/>
</dbReference>
<evidence type="ECO:0000256" key="2">
    <source>
        <dbReference type="ARBA" id="ARBA00006337"/>
    </source>
</evidence>
<evidence type="ECO:0000259" key="12">
    <source>
        <dbReference type="PROSITE" id="PS51846"/>
    </source>
</evidence>
<proteinExistence type="inferred from homology"/>
<keyword evidence="3 9" id="KW-0812">Transmembrane</keyword>
<dbReference type="InterPro" id="IPR044751">
    <property type="entry name" value="Ion_transp-like_CBS"/>
</dbReference>
<evidence type="ECO:0000259" key="11">
    <source>
        <dbReference type="PROSITE" id="PS51371"/>
    </source>
</evidence>
<dbReference type="AlphaFoldDB" id="A0A267MNS6"/>
<evidence type="ECO:0000256" key="10">
    <source>
        <dbReference type="SAM" id="Phobius"/>
    </source>
</evidence>
<evidence type="ECO:0000256" key="4">
    <source>
        <dbReference type="ARBA" id="ARBA00022737"/>
    </source>
</evidence>
<evidence type="ECO:0000256" key="1">
    <source>
        <dbReference type="ARBA" id="ARBA00004141"/>
    </source>
</evidence>
<accession>A0A267MNS6</accession>
<evidence type="ECO:0000313" key="13">
    <source>
        <dbReference type="EMBL" id="PAB60525.1"/>
    </source>
</evidence>
<dbReference type="InterPro" id="IPR046342">
    <property type="entry name" value="CBS_dom_sf"/>
</dbReference>
<dbReference type="Pfam" id="PF01595">
    <property type="entry name" value="CNNM"/>
    <property type="match status" value="1"/>
</dbReference>
<keyword evidence="7 9" id="KW-0472">Membrane</keyword>
<gene>
    <name evidence="13" type="ORF">CCE28_03000</name>
</gene>
<dbReference type="OrthoDB" id="9798188at2"/>
<keyword evidence="5 9" id="KW-1133">Transmembrane helix</keyword>
<dbReference type="SUPFAM" id="SSF56176">
    <property type="entry name" value="FAD-binding/transporter-associated domain-like"/>
    <property type="match status" value="1"/>
</dbReference>
<dbReference type="Pfam" id="PF00571">
    <property type="entry name" value="CBS"/>
    <property type="match status" value="1"/>
</dbReference>
<sequence length="419" mass="47779">MESMAIILTSLILLIVLSGFFSASETALTSLDKIKLKNKALKGNSKAILMEKIIEKPHTMLIALLIGNNIVNILAASLATSFFTRTFGAIGVTLSTLVLTPIILIFAEIMPKSIAANYPYKISSVFITPLNILMKLLKPFVFLLDKITYFLLKLVGIELKKVTSNISEEEIRLVVNLGEKIGSVKEHEKQMIQNVFDFDDIQIKHIMVPRTDVNFLAEDASFTEVKEIIMKTQFSRIPIYKDNLDNITGILYVKDLLFLTQSEIENFDLTKFLREAFFVSEFMCLHDLFKEMTIKKTHIAIVVGEHGGTNGIIALEDLIEELLGEIRDEYDAEENLIEKIDEYTYMLNGRMRIEDLNKQLNINLSNENSNTIGGFILEQVGCMPIINQKIEYKDYTFIIEKMEFNRIEKIKLFLPHAEK</sequence>
<dbReference type="InterPro" id="IPR036318">
    <property type="entry name" value="FAD-bd_PCMH-like_sf"/>
</dbReference>
<evidence type="ECO:0000256" key="7">
    <source>
        <dbReference type="ARBA" id="ARBA00023136"/>
    </source>
</evidence>
<dbReference type="PROSITE" id="PS51371">
    <property type="entry name" value="CBS"/>
    <property type="match status" value="1"/>
</dbReference>
<dbReference type="EMBL" id="NIBG01000002">
    <property type="protein sequence ID" value="PAB60525.1"/>
    <property type="molecule type" value="Genomic_DNA"/>
</dbReference>
<dbReference type="Gene3D" id="3.10.580.10">
    <property type="entry name" value="CBS-domain"/>
    <property type="match status" value="1"/>
</dbReference>
<feature type="domain" description="CNNM transmembrane" evidence="12">
    <location>
        <begin position="1"/>
        <end position="188"/>
    </location>
</feature>
<dbReference type="InterPro" id="IPR016169">
    <property type="entry name" value="FAD-bd_PCMH_sub2"/>
</dbReference>
<dbReference type="PROSITE" id="PS51846">
    <property type="entry name" value="CNNM"/>
    <property type="match status" value="1"/>
</dbReference>
<dbReference type="InterPro" id="IPR002550">
    <property type="entry name" value="CNNM"/>
</dbReference>
<comment type="subcellular location">
    <subcellularLocation>
        <location evidence="1">Membrane</location>
        <topology evidence="1">Multi-pass membrane protein</topology>
    </subcellularLocation>
</comment>
<dbReference type="RefSeq" id="WP_095130853.1">
    <property type="nucleotide sequence ID" value="NZ_NIBG01000002.1"/>
</dbReference>
<dbReference type="Proteomes" id="UP000216024">
    <property type="component" value="Unassembled WGS sequence"/>
</dbReference>
<dbReference type="InterPro" id="IPR000644">
    <property type="entry name" value="CBS_dom"/>
</dbReference>
<dbReference type="Gene3D" id="3.30.465.10">
    <property type="match status" value="1"/>
</dbReference>
<evidence type="ECO:0008006" key="15">
    <source>
        <dbReference type="Google" id="ProtNLM"/>
    </source>
</evidence>
<evidence type="ECO:0000256" key="3">
    <source>
        <dbReference type="ARBA" id="ARBA00022692"/>
    </source>
</evidence>
<reference evidence="13 14" key="1">
    <citation type="submission" date="2017-06" db="EMBL/GenBank/DDBJ databases">
        <title>Draft genome sequence of anaerobic fermentative bacterium Anaeromicrobium sediminis DY2726D isolated from West Pacific Ocean sediments.</title>
        <authorList>
            <person name="Zeng X."/>
        </authorList>
    </citation>
    <scope>NUCLEOTIDE SEQUENCE [LARGE SCALE GENOMIC DNA]</scope>
    <source>
        <strain evidence="13 14">DY2726D</strain>
    </source>
</reference>